<keyword evidence="11" id="KW-1185">Reference proteome</keyword>
<proteinExistence type="inferred from homology"/>
<dbReference type="RefSeq" id="WP_106339104.1">
    <property type="nucleotide sequence ID" value="NZ_PVZS01000028.1"/>
</dbReference>
<protein>
    <submittedName>
        <fullName evidence="10">ABC transporter permease</fullName>
    </submittedName>
</protein>
<reference evidence="11" key="1">
    <citation type="submission" date="2018-03" db="EMBL/GenBank/DDBJ databases">
        <authorList>
            <person name="Sun L."/>
            <person name="Liu H."/>
            <person name="Chen W."/>
            <person name="Huang K."/>
            <person name="Liu W."/>
            <person name="Gao X."/>
        </authorList>
    </citation>
    <scope>NUCLEOTIDE SEQUENCE [LARGE SCALE GENOMIC DNA]</scope>
    <source>
        <strain evidence="11">SH9</strain>
    </source>
</reference>
<dbReference type="PANTHER" id="PTHR30614">
    <property type="entry name" value="MEMBRANE COMPONENT OF AMINO ACID ABC TRANSPORTER"/>
    <property type="match status" value="1"/>
</dbReference>
<evidence type="ECO:0000256" key="5">
    <source>
        <dbReference type="ARBA" id="ARBA00022692"/>
    </source>
</evidence>
<evidence type="ECO:0000256" key="7">
    <source>
        <dbReference type="ARBA" id="ARBA00023136"/>
    </source>
</evidence>
<keyword evidence="3 8" id="KW-0813">Transport</keyword>
<dbReference type="PROSITE" id="PS50928">
    <property type="entry name" value="ABC_TM1"/>
    <property type="match status" value="1"/>
</dbReference>
<feature type="transmembrane region" description="Helical" evidence="8">
    <location>
        <begin position="190"/>
        <end position="215"/>
    </location>
</feature>
<evidence type="ECO:0000256" key="3">
    <source>
        <dbReference type="ARBA" id="ARBA00022448"/>
    </source>
</evidence>
<dbReference type="AlphaFoldDB" id="A0A2T1HNP2"/>
<evidence type="ECO:0000256" key="2">
    <source>
        <dbReference type="ARBA" id="ARBA00010072"/>
    </source>
</evidence>
<dbReference type="InterPro" id="IPR000515">
    <property type="entry name" value="MetI-like"/>
</dbReference>
<dbReference type="GO" id="GO:0022857">
    <property type="term" value="F:transmembrane transporter activity"/>
    <property type="evidence" value="ECO:0007669"/>
    <property type="project" value="InterPro"/>
</dbReference>
<feature type="transmembrane region" description="Helical" evidence="8">
    <location>
        <begin position="56"/>
        <end position="78"/>
    </location>
</feature>
<evidence type="ECO:0000313" key="10">
    <source>
        <dbReference type="EMBL" id="PSC03275.1"/>
    </source>
</evidence>
<dbReference type="InterPro" id="IPR035906">
    <property type="entry name" value="MetI-like_sf"/>
</dbReference>
<keyword evidence="7 8" id="KW-0472">Membrane</keyword>
<feature type="transmembrane region" description="Helical" evidence="8">
    <location>
        <begin position="146"/>
        <end position="170"/>
    </location>
</feature>
<dbReference type="SUPFAM" id="SSF161098">
    <property type="entry name" value="MetI-like"/>
    <property type="match status" value="1"/>
</dbReference>
<comment type="similarity">
    <text evidence="2">Belongs to the binding-protein-dependent transport system permease family. HisMQ subfamily.</text>
</comment>
<dbReference type="Proteomes" id="UP000239772">
    <property type="component" value="Unassembled WGS sequence"/>
</dbReference>
<comment type="caution">
    <text evidence="10">The sequence shown here is derived from an EMBL/GenBank/DDBJ whole genome shotgun (WGS) entry which is preliminary data.</text>
</comment>
<organism evidence="10 11">
    <name type="scientific">Alsobacter soli</name>
    <dbReference type="NCBI Taxonomy" id="2109933"/>
    <lineage>
        <taxon>Bacteria</taxon>
        <taxon>Pseudomonadati</taxon>
        <taxon>Pseudomonadota</taxon>
        <taxon>Alphaproteobacteria</taxon>
        <taxon>Hyphomicrobiales</taxon>
        <taxon>Alsobacteraceae</taxon>
        <taxon>Alsobacter</taxon>
    </lineage>
</organism>
<dbReference type="GO" id="GO:0006865">
    <property type="term" value="P:amino acid transport"/>
    <property type="evidence" value="ECO:0007669"/>
    <property type="project" value="TreeGrafter"/>
</dbReference>
<sequence>MKYGLQFRDVFAAWESLLDGVLITLLLSACAMLGGLAIGIACAAGRVYGPGWLKRLVAAYVEVIRNTPLLVQLFLIFFGLPSFGIRLDGFTAAVLALVINLGAYTTEIVRAGLEAVPRAQVEAGHSLGLSGLQVFRYIVMFPALKAMFPALASQFVLLMLATSIVSQISVEDLFHAASIVQSRTFRDFEVYVVIGGLYLGLAFVFRGLFAALYYWTFARR</sequence>
<evidence type="ECO:0000256" key="6">
    <source>
        <dbReference type="ARBA" id="ARBA00022989"/>
    </source>
</evidence>
<evidence type="ECO:0000256" key="1">
    <source>
        <dbReference type="ARBA" id="ARBA00004429"/>
    </source>
</evidence>
<feature type="domain" description="ABC transmembrane type-1" evidence="9">
    <location>
        <begin position="21"/>
        <end position="209"/>
    </location>
</feature>
<evidence type="ECO:0000256" key="4">
    <source>
        <dbReference type="ARBA" id="ARBA00022475"/>
    </source>
</evidence>
<dbReference type="OrthoDB" id="7341446at2"/>
<gene>
    <name evidence="10" type="ORF">SLNSH_19655</name>
</gene>
<keyword evidence="5 8" id="KW-0812">Transmembrane</keyword>
<accession>A0A2T1HNP2</accession>
<feature type="transmembrane region" description="Helical" evidence="8">
    <location>
        <begin position="90"/>
        <end position="109"/>
    </location>
</feature>
<comment type="subcellular location">
    <subcellularLocation>
        <location evidence="1">Cell inner membrane</location>
        <topology evidence="1">Multi-pass membrane protein</topology>
    </subcellularLocation>
    <subcellularLocation>
        <location evidence="8">Cell membrane</location>
        <topology evidence="8">Multi-pass membrane protein</topology>
    </subcellularLocation>
</comment>
<dbReference type="CDD" id="cd06261">
    <property type="entry name" value="TM_PBP2"/>
    <property type="match status" value="1"/>
</dbReference>
<dbReference type="InterPro" id="IPR010065">
    <property type="entry name" value="AA_ABC_transptr_permease_3TM"/>
</dbReference>
<keyword evidence="4" id="KW-1003">Cell membrane</keyword>
<dbReference type="Gene3D" id="1.10.3720.10">
    <property type="entry name" value="MetI-like"/>
    <property type="match status" value="1"/>
</dbReference>
<feature type="transmembrane region" description="Helical" evidence="8">
    <location>
        <begin position="20"/>
        <end position="44"/>
    </location>
</feature>
<dbReference type="PANTHER" id="PTHR30614:SF35">
    <property type="entry name" value="ABC TRANSPORTER PERMEASE PROTEIN"/>
    <property type="match status" value="1"/>
</dbReference>
<dbReference type="PROSITE" id="PS51257">
    <property type="entry name" value="PROKAR_LIPOPROTEIN"/>
    <property type="match status" value="1"/>
</dbReference>
<evidence type="ECO:0000259" key="9">
    <source>
        <dbReference type="PROSITE" id="PS50928"/>
    </source>
</evidence>
<dbReference type="EMBL" id="PVZS01000028">
    <property type="protein sequence ID" value="PSC03275.1"/>
    <property type="molecule type" value="Genomic_DNA"/>
</dbReference>
<dbReference type="Pfam" id="PF00528">
    <property type="entry name" value="BPD_transp_1"/>
    <property type="match status" value="1"/>
</dbReference>
<dbReference type="InterPro" id="IPR043429">
    <property type="entry name" value="ArtM/GltK/GlnP/TcyL/YhdX-like"/>
</dbReference>
<keyword evidence="6 8" id="KW-1133">Transmembrane helix</keyword>
<evidence type="ECO:0000313" key="11">
    <source>
        <dbReference type="Proteomes" id="UP000239772"/>
    </source>
</evidence>
<dbReference type="NCBIfam" id="TIGR01726">
    <property type="entry name" value="HEQRo_perm_3TM"/>
    <property type="match status" value="1"/>
</dbReference>
<name>A0A2T1HNP2_9HYPH</name>
<evidence type="ECO:0000256" key="8">
    <source>
        <dbReference type="RuleBase" id="RU363032"/>
    </source>
</evidence>
<dbReference type="GO" id="GO:0043190">
    <property type="term" value="C:ATP-binding cassette (ABC) transporter complex"/>
    <property type="evidence" value="ECO:0007669"/>
    <property type="project" value="InterPro"/>
</dbReference>